<feature type="chain" id="PRO_5017593911" evidence="1">
    <location>
        <begin position="20"/>
        <end position="381"/>
    </location>
</feature>
<keyword evidence="3" id="KW-1185">Reference proteome</keyword>
<dbReference type="PROSITE" id="PS51257">
    <property type="entry name" value="PROKAR_LIPOPROTEIN"/>
    <property type="match status" value="1"/>
</dbReference>
<dbReference type="PANTHER" id="PTHR47791">
    <property type="entry name" value="MEIOTICALLY UP-REGULATED GENE 191 PROTEIN"/>
    <property type="match status" value="1"/>
</dbReference>
<accession>A0A3E1YHZ9</accession>
<gene>
    <name evidence="2" type="ORF">DVR12_04165</name>
</gene>
<evidence type="ECO:0000313" key="2">
    <source>
        <dbReference type="EMBL" id="RFS26986.1"/>
    </source>
</evidence>
<dbReference type="InterPro" id="IPR008928">
    <property type="entry name" value="6-hairpin_glycosidase_sf"/>
</dbReference>
<dbReference type="EMBL" id="QPMM01000001">
    <property type="protein sequence ID" value="RFS26986.1"/>
    <property type="molecule type" value="Genomic_DNA"/>
</dbReference>
<dbReference type="GO" id="GO:0005975">
    <property type="term" value="P:carbohydrate metabolic process"/>
    <property type="evidence" value="ECO:0007669"/>
    <property type="project" value="InterPro"/>
</dbReference>
<evidence type="ECO:0000256" key="1">
    <source>
        <dbReference type="SAM" id="SignalP"/>
    </source>
</evidence>
<feature type="signal peptide" evidence="1">
    <location>
        <begin position="1"/>
        <end position="19"/>
    </location>
</feature>
<organism evidence="2 3">
    <name type="scientific">Chitinophaga silvatica</name>
    <dbReference type="NCBI Taxonomy" id="2282649"/>
    <lineage>
        <taxon>Bacteria</taxon>
        <taxon>Pseudomonadati</taxon>
        <taxon>Bacteroidota</taxon>
        <taxon>Chitinophagia</taxon>
        <taxon>Chitinophagales</taxon>
        <taxon>Chitinophagaceae</taxon>
        <taxon>Chitinophaga</taxon>
    </lineage>
</organism>
<dbReference type="GO" id="GO:0016787">
    <property type="term" value="F:hydrolase activity"/>
    <property type="evidence" value="ECO:0007669"/>
    <property type="project" value="UniProtKB-KW"/>
</dbReference>
<keyword evidence="2" id="KW-0378">Hydrolase</keyword>
<name>A0A3E1YHZ9_9BACT</name>
<dbReference type="InterPro" id="IPR005198">
    <property type="entry name" value="Glyco_hydro_76"/>
</dbReference>
<evidence type="ECO:0000313" key="3">
    <source>
        <dbReference type="Proteomes" id="UP000260644"/>
    </source>
</evidence>
<dbReference type="Gene3D" id="1.50.10.20">
    <property type="match status" value="1"/>
</dbReference>
<dbReference type="Pfam" id="PF03663">
    <property type="entry name" value="Glyco_hydro_76"/>
    <property type="match status" value="1"/>
</dbReference>
<dbReference type="InterPro" id="IPR053169">
    <property type="entry name" value="MUG_Protein"/>
</dbReference>
<keyword evidence="1" id="KW-0732">Signal</keyword>
<protein>
    <submittedName>
        <fullName evidence="2">Glycosyl hydrolase family 76</fullName>
    </submittedName>
</protein>
<proteinExistence type="predicted"/>
<comment type="caution">
    <text evidence="2">The sequence shown here is derived from an EMBL/GenBank/DDBJ whole genome shotgun (WGS) entry which is preliminary data.</text>
</comment>
<dbReference type="OrthoDB" id="2505409at2"/>
<reference evidence="2 3" key="1">
    <citation type="submission" date="2018-07" db="EMBL/GenBank/DDBJ databases">
        <title>Chitinophaga K2CV101002-2 sp. nov., isolated from a monsoon evergreen broad-leaved forest soil.</title>
        <authorList>
            <person name="Lv Y."/>
        </authorList>
    </citation>
    <scope>NUCLEOTIDE SEQUENCE [LARGE SCALE GENOMIC DNA]</scope>
    <source>
        <strain evidence="2 3">GDMCC 1.1288</strain>
    </source>
</reference>
<dbReference type="Proteomes" id="UP000260644">
    <property type="component" value="Unassembled WGS sequence"/>
</dbReference>
<dbReference type="RefSeq" id="WP_116974178.1">
    <property type="nucleotide sequence ID" value="NZ_QPMM01000001.1"/>
</dbReference>
<sequence>MKLLRLSALLLPLAFTACLKEPVDDGPGPGAGKERYVFNWPQIADSSLQGLLGNYWNQEKYFNQNNSGNTTFNYWPNAHALDVLVDAYIRKNDPAIKSRMDDLLAGMKTKNGNTYINYFYDDMEWMTLACLRAFEATGDTKYKDVAILLWTDIKGGWDEVWGGGIHWNKDKSKNYKNTPANAPACIIAARMYGITQNADDIAWAKKIYDWQKSVLVDPSSGLVWDGINQDGSGNVTKNWNFTYNQGVFIGAGVELYKLTGQAVYLNDALKTANNALGGTFTNTNILKSEGAGDGGLFKGILVRYLMLLITDGSISSTDATKFANFLQLNAETIWTKGTAKPQVIFNKDWTATLGNSDLTEQLSGEMVIDAAYRLKQMGLIK</sequence>
<dbReference type="PANTHER" id="PTHR47791:SF3">
    <property type="entry name" value="MEIOTICALLY UP-REGULATED GENE 191 PROTEIN"/>
    <property type="match status" value="1"/>
</dbReference>
<dbReference type="SUPFAM" id="SSF48208">
    <property type="entry name" value="Six-hairpin glycosidases"/>
    <property type="match status" value="1"/>
</dbReference>
<dbReference type="AlphaFoldDB" id="A0A3E1YHZ9"/>